<comment type="caution">
    <text evidence="2">The sequence shown here is derived from an EMBL/GenBank/DDBJ whole genome shotgun (WGS) entry which is preliminary data.</text>
</comment>
<accession>A0ABQ7ET71</accession>
<proteinExistence type="predicted"/>
<evidence type="ECO:0000313" key="3">
    <source>
        <dbReference type="Proteomes" id="UP000266723"/>
    </source>
</evidence>
<organism evidence="2 3">
    <name type="scientific">Brassica cretica</name>
    <name type="common">Mustard</name>
    <dbReference type="NCBI Taxonomy" id="69181"/>
    <lineage>
        <taxon>Eukaryota</taxon>
        <taxon>Viridiplantae</taxon>
        <taxon>Streptophyta</taxon>
        <taxon>Embryophyta</taxon>
        <taxon>Tracheophyta</taxon>
        <taxon>Spermatophyta</taxon>
        <taxon>Magnoliopsida</taxon>
        <taxon>eudicotyledons</taxon>
        <taxon>Gunneridae</taxon>
        <taxon>Pentapetalae</taxon>
        <taxon>rosids</taxon>
        <taxon>malvids</taxon>
        <taxon>Brassicales</taxon>
        <taxon>Brassicaceae</taxon>
        <taxon>Brassiceae</taxon>
        <taxon>Brassica</taxon>
    </lineage>
</organism>
<feature type="region of interest" description="Disordered" evidence="1">
    <location>
        <begin position="92"/>
        <end position="126"/>
    </location>
</feature>
<sequence length="169" mass="18298">MHVLPKSGQSALREEAVEEMKNCRSMSKRAADTLQAAIGSVEIQTSIDTIHPALIDTIHPTSIGTVHLASIDTVHSESVHLDIVHLGTVHPDTVHTKDDEQYGSRGPSRVEEADTRDPASQSIGITTSPSELFSATSSLKKLSELCTTSDRSPMGLQHFLSIVFLDRTT</sequence>
<dbReference type="EMBL" id="QGKV02000297">
    <property type="protein sequence ID" value="KAF3606848.1"/>
    <property type="molecule type" value="Genomic_DNA"/>
</dbReference>
<evidence type="ECO:0000313" key="2">
    <source>
        <dbReference type="EMBL" id="KAF3606848.1"/>
    </source>
</evidence>
<name>A0ABQ7ET71_BRACR</name>
<evidence type="ECO:0000256" key="1">
    <source>
        <dbReference type="SAM" id="MobiDB-lite"/>
    </source>
</evidence>
<gene>
    <name evidence="2" type="ORF">DY000_02046323</name>
</gene>
<feature type="compositionally biased region" description="Basic and acidic residues" evidence="1">
    <location>
        <begin position="92"/>
        <end position="117"/>
    </location>
</feature>
<dbReference type="Proteomes" id="UP000266723">
    <property type="component" value="Unassembled WGS sequence"/>
</dbReference>
<keyword evidence="3" id="KW-1185">Reference proteome</keyword>
<reference evidence="2 3" key="1">
    <citation type="journal article" date="2020" name="BMC Genomics">
        <title>Intraspecific diversification of the crop wild relative Brassica cretica Lam. using demographic model selection.</title>
        <authorList>
            <person name="Kioukis A."/>
            <person name="Michalopoulou V.A."/>
            <person name="Briers L."/>
            <person name="Pirintsos S."/>
            <person name="Studholme D.J."/>
            <person name="Pavlidis P."/>
            <person name="Sarris P.F."/>
        </authorList>
    </citation>
    <scope>NUCLEOTIDE SEQUENCE [LARGE SCALE GENOMIC DNA]</scope>
    <source>
        <strain evidence="3">cv. PFS-1207/04</strain>
    </source>
</reference>
<protein>
    <submittedName>
        <fullName evidence="2">Uncharacterized protein</fullName>
    </submittedName>
</protein>